<feature type="transmembrane region" description="Helical" evidence="2">
    <location>
        <begin position="388"/>
        <end position="410"/>
    </location>
</feature>
<organism evidence="4 6">
    <name type="scientific">Legionella birminghamensis</name>
    <dbReference type="NCBI Taxonomy" id="28083"/>
    <lineage>
        <taxon>Bacteria</taxon>
        <taxon>Pseudomonadati</taxon>
        <taxon>Pseudomonadota</taxon>
        <taxon>Gammaproteobacteria</taxon>
        <taxon>Legionellales</taxon>
        <taxon>Legionellaceae</taxon>
        <taxon>Legionella</taxon>
    </lineage>
</organism>
<keyword evidence="2" id="KW-0472">Membrane</keyword>
<evidence type="ECO:0000256" key="1">
    <source>
        <dbReference type="SAM" id="MobiDB-lite"/>
    </source>
</evidence>
<dbReference type="EMBL" id="UGNW01000001">
    <property type="protein sequence ID" value="STX32672.1"/>
    <property type="molecule type" value="Genomic_DNA"/>
</dbReference>
<reference evidence="3 5" key="1">
    <citation type="submission" date="2015-11" db="EMBL/GenBank/DDBJ databases">
        <title>Genomic analysis of 38 Legionella species identifies large and diverse effector repertoires.</title>
        <authorList>
            <person name="Burstein D."/>
            <person name="Amaro F."/>
            <person name="Zusman T."/>
            <person name="Lifshitz Z."/>
            <person name="Cohen O."/>
            <person name="Gilbert J.A."/>
            <person name="Pupko T."/>
            <person name="Shuman H.A."/>
            <person name="Segal G."/>
        </authorList>
    </citation>
    <scope>NUCLEOTIDE SEQUENCE [LARGE SCALE GENOMIC DNA]</scope>
    <source>
        <strain evidence="3 5">CDC#1407-AL-14</strain>
    </source>
</reference>
<proteinExistence type="predicted"/>
<gene>
    <name evidence="3" type="ORF">Lbir_0359</name>
    <name evidence="4" type="ORF">NCTC12437_02467</name>
</gene>
<protein>
    <submittedName>
        <fullName evidence="4">Uncharacterized protein</fullName>
    </submittedName>
</protein>
<reference evidence="4 6" key="2">
    <citation type="submission" date="2018-06" db="EMBL/GenBank/DDBJ databases">
        <authorList>
            <consortium name="Pathogen Informatics"/>
            <person name="Doyle S."/>
        </authorList>
    </citation>
    <scope>NUCLEOTIDE SEQUENCE [LARGE SCALE GENOMIC DNA]</scope>
    <source>
        <strain evidence="4 6">NCTC12437</strain>
    </source>
</reference>
<feature type="transmembrane region" description="Helical" evidence="2">
    <location>
        <begin position="416"/>
        <end position="433"/>
    </location>
</feature>
<dbReference type="EMBL" id="LNXT01000004">
    <property type="protein sequence ID" value="KTC75447.1"/>
    <property type="molecule type" value="Genomic_DNA"/>
</dbReference>
<sequence>MAILTADEFISLYQSNPKKALLWLQSKEMDLTRLFTSRDEVERLAAMYYAMLPSHNLSTEIIREIYEPIYYLVNAAGNQIADLYNTLSAFMKLVKISSGFASQLFKVAPAKIEVLFNSYNDFMALEEASISLASDLFHHNFPKVASFFQNFHQFMALEKAHSSLAADLLNKQTARVADFFTSYEQFMALETANSSRSYDLFRKAPAKIASFFTSFDQFMALETAHSSLAYDLFRHNPAKIASLFTTFEQFMALEVAHSSLASDLFKKAPDRIIGLFTKADQFIALEKAHYSIASDMVRHAPEKIALLFSTEDSLQRLAANNSSLADRISKARKTKNTSSHPTRQQARSYSRPDTYSPNPASAAHSFHDQAYTYSHASPTAPARTNYSFYLQVFGGLMATAGVGLIIAGIILAQPEFIGIGLIAAVVGAGIGFFSGKVTNQKPDEEEDLTFKFV</sequence>
<dbReference type="AlphaFoldDB" id="A0A378ID54"/>
<evidence type="ECO:0000313" key="3">
    <source>
        <dbReference type="EMBL" id="KTC75447.1"/>
    </source>
</evidence>
<evidence type="ECO:0000313" key="4">
    <source>
        <dbReference type="EMBL" id="STX32672.1"/>
    </source>
</evidence>
<evidence type="ECO:0000256" key="2">
    <source>
        <dbReference type="SAM" id="Phobius"/>
    </source>
</evidence>
<feature type="region of interest" description="Disordered" evidence="1">
    <location>
        <begin position="327"/>
        <end position="361"/>
    </location>
</feature>
<feature type="compositionally biased region" description="Polar residues" evidence="1">
    <location>
        <begin position="336"/>
        <end position="359"/>
    </location>
</feature>
<dbReference type="Proteomes" id="UP000255066">
    <property type="component" value="Unassembled WGS sequence"/>
</dbReference>
<evidence type="ECO:0000313" key="5">
    <source>
        <dbReference type="Proteomes" id="UP000054735"/>
    </source>
</evidence>
<dbReference type="Proteomes" id="UP000054735">
    <property type="component" value="Unassembled WGS sequence"/>
</dbReference>
<dbReference type="RefSeq" id="WP_058522482.1">
    <property type="nucleotide sequence ID" value="NZ_CAAAHV010000011.1"/>
</dbReference>
<keyword evidence="5" id="KW-1185">Reference proteome</keyword>
<keyword evidence="2" id="KW-0812">Transmembrane</keyword>
<accession>A0A378ID54</accession>
<evidence type="ECO:0000313" key="6">
    <source>
        <dbReference type="Proteomes" id="UP000255066"/>
    </source>
</evidence>
<keyword evidence="2" id="KW-1133">Transmembrane helix</keyword>
<name>A0A378ID54_9GAMM</name>